<organism evidence="6 7">
    <name type="scientific">Cylindrospermopsis raciborskii CENA303</name>
    <dbReference type="NCBI Taxonomy" id="1170769"/>
    <lineage>
        <taxon>Bacteria</taxon>
        <taxon>Bacillati</taxon>
        <taxon>Cyanobacteriota</taxon>
        <taxon>Cyanophyceae</taxon>
        <taxon>Nostocales</taxon>
        <taxon>Aphanizomenonaceae</taxon>
        <taxon>Cylindrospermopsis</taxon>
    </lineage>
</organism>
<keyword evidence="4 5" id="KW-0472">Membrane</keyword>
<feature type="transmembrane region" description="Helical" evidence="5">
    <location>
        <begin position="12"/>
        <end position="39"/>
    </location>
</feature>
<evidence type="ECO:0000313" key="6">
    <source>
        <dbReference type="EMBL" id="OSO89415.1"/>
    </source>
</evidence>
<dbReference type="InterPro" id="IPR019109">
    <property type="entry name" value="MamF_MmsF"/>
</dbReference>
<evidence type="ECO:0000256" key="1">
    <source>
        <dbReference type="ARBA" id="ARBA00004141"/>
    </source>
</evidence>
<feature type="transmembrane region" description="Helical" evidence="5">
    <location>
        <begin position="89"/>
        <end position="107"/>
    </location>
</feature>
<gene>
    <name evidence="6" type="ORF">B7O87_12090</name>
</gene>
<dbReference type="Pfam" id="PF09685">
    <property type="entry name" value="MamF_MmsF"/>
    <property type="match status" value="1"/>
</dbReference>
<feature type="transmembrane region" description="Helical" evidence="5">
    <location>
        <begin position="59"/>
        <end position="82"/>
    </location>
</feature>
<dbReference type="AlphaFoldDB" id="A0A1X4G4E5"/>
<evidence type="ECO:0000313" key="7">
    <source>
        <dbReference type="Proteomes" id="UP000192997"/>
    </source>
</evidence>
<sequence>MYMGFDQDKRKILSALCHGAIFFSTTVISVGLPVAILIISDDPVVKDNAKESINFHFNVWFYGAILAGLFFLLGWLVLPLIILLPLAGVGYLIHWGLTIFAILKVLANPDLAFSYPFIFRVF</sequence>
<dbReference type="RefSeq" id="WP_009344220.1">
    <property type="nucleotide sequence ID" value="NZ_NBYN01000055.1"/>
</dbReference>
<evidence type="ECO:0008006" key="8">
    <source>
        <dbReference type="Google" id="ProtNLM"/>
    </source>
</evidence>
<evidence type="ECO:0000256" key="2">
    <source>
        <dbReference type="ARBA" id="ARBA00022692"/>
    </source>
</evidence>
<comment type="caution">
    <text evidence="6">The sequence shown here is derived from an EMBL/GenBank/DDBJ whole genome shotgun (WGS) entry which is preliminary data.</text>
</comment>
<dbReference type="Proteomes" id="UP000192997">
    <property type="component" value="Unassembled WGS sequence"/>
</dbReference>
<evidence type="ECO:0000256" key="5">
    <source>
        <dbReference type="SAM" id="Phobius"/>
    </source>
</evidence>
<dbReference type="EMBL" id="NBYN01000055">
    <property type="protein sequence ID" value="OSO89415.1"/>
    <property type="molecule type" value="Genomic_DNA"/>
</dbReference>
<keyword evidence="3 5" id="KW-1133">Transmembrane helix</keyword>
<name>A0A1X4G4E5_9CYAN</name>
<evidence type="ECO:0000256" key="4">
    <source>
        <dbReference type="ARBA" id="ARBA00023136"/>
    </source>
</evidence>
<protein>
    <recommendedName>
        <fullName evidence="8">DUF4870 domain-containing protein</fullName>
    </recommendedName>
</protein>
<comment type="subcellular location">
    <subcellularLocation>
        <location evidence="1">Membrane</location>
        <topology evidence="1">Multi-pass membrane protein</topology>
    </subcellularLocation>
</comment>
<accession>A0A1X4G4E5</accession>
<evidence type="ECO:0000256" key="3">
    <source>
        <dbReference type="ARBA" id="ARBA00022989"/>
    </source>
</evidence>
<reference evidence="7" key="1">
    <citation type="submission" date="2017-04" db="EMBL/GenBank/DDBJ databases">
        <authorList>
            <person name="Abreu V.A."/>
            <person name="Popin R.V."/>
            <person name="Rigonato J."/>
            <person name="Andreote A.P."/>
            <person name="Schaker P.C."/>
            <person name="Hoff-Risseti C."/>
            <person name="Alvarenga D.O."/>
            <person name="Varani A.M."/>
            <person name="Fiore M.F."/>
        </authorList>
    </citation>
    <scope>NUCLEOTIDE SEQUENCE [LARGE SCALE GENOMIC DNA]</scope>
    <source>
        <strain evidence="7">CENA303</strain>
    </source>
</reference>
<proteinExistence type="predicted"/>
<keyword evidence="2 5" id="KW-0812">Transmembrane</keyword>